<dbReference type="Pfam" id="PF14392">
    <property type="entry name" value="zf-CCHC_4"/>
    <property type="match status" value="1"/>
</dbReference>
<evidence type="ECO:0000256" key="1">
    <source>
        <dbReference type="PROSITE-ProRule" id="PRU00047"/>
    </source>
</evidence>
<accession>A0ABR2RBT6</accession>
<evidence type="ECO:0000259" key="3">
    <source>
        <dbReference type="PROSITE" id="PS50158"/>
    </source>
</evidence>
<dbReference type="InterPro" id="IPR001878">
    <property type="entry name" value="Znf_CCHC"/>
</dbReference>
<keyword evidence="1" id="KW-0862">Zinc</keyword>
<evidence type="ECO:0000313" key="4">
    <source>
        <dbReference type="EMBL" id="KAK9010295.1"/>
    </source>
</evidence>
<keyword evidence="1" id="KW-0479">Metal-binding</keyword>
<dbReference type="Proteomes" id="UP001396334">
    <property type="component" value="Unassembled WGS sequence"/>
</dbReference>
<sequence>MMSPDVAMKIGLCFGQLDAIDGRRISDGTNRICLVQYEKMDKFCFNCGLLGHEAELCPKQVDKNASSPPYGPWMRVPIERRKPSQSQRRGIIYVRPSSSATASSSRIMNQVATPRAVPLLAADDVAVGLSKKELDDLASITSELGIAPLGQTSSMIDELVDIVQNPIEGNVTRNLMSTEIAQVEDLGKGKYVIRDVVSHGIDPIMVDNALAQFGAALTVGKDMATTSTDIGINVSVSQSLDVVKDNQGKVDHELVLKGTTEKTSSGGKHKPSSSRSKNKADSHVVKKVQYDDSTVDDAIHRTSGTFRRKSLSSGIEDNKVVIVGREVVGKNVLDARLGNKSSYAWQSIYTAMQELRVGFFWQIGIDNDTPIFQSNWGGAHRVHLTEIYVDSQPSPLVCGDFMIPSYNG</sequence>
<dbReference type="EMBL" id="JBBPBN010000024">
    <property type="protein sequence ID" value="KAK9010295.1"/>
    <property type="molecule type" value="Genomic_DNA"/>
</dbReference>
<keyword evidence="1" id="KW-0863">Zinc-finger</keyword>
<keyword evidence="5" id="KW-1185">Reference proteome</keyword>
<gene>
    <name evidence="4" type="ORF">V6N11_036806</name>
</gene>
<proteinExistence type="predicted"/>
<feature type="region of interest" description="Disordered" evidence="2">
    <location>
        <begin position="254"/>
        <end position="283"/>
    </location>
</feature>
<comment type="caution">
    <text evidence="4">The sequence shown here is derived from an EMBL/GenBank/DDBJ whole genome shotgun (WGS) entry which is preliminary data.</text>
</comment>
<organism evidence="4 5">
    <name type="scientific">Hibiscus sabdariffa</name>
    <name type="common">roselle</name>
    <dbReference type="NCBI Taxonomy" id="183260"/>
    <lineage>
        <taxon>Eukaryota</taxon>
        <taxon>Viridiplantae</taxon>
        <taxon>Streptophyta</taxon>
        <taxon>Embryophyta</taxon>
        <taxon>Tracheophyta</taxon>
        <taxon>Spermatophyta</taxon>
        <taxon>Magnoliopsida</taxon>
        <taxon>eudicotyledons</taxon>
        <taxon>Gunneridae</taxon>
        <taxon>Pentapetalae</taxon>
        <taxon>rosids</taxon>
        <taxon>malvids</taxon>
        <taxon>Malvales</taxon>
        <taxon>Malvaceae</taxon>
        <taxon>Malvoideae</taxon>
        <taxon>Hibiscus</taxon>
    </lineage>
</organism>
<name>A0ABR2RBT6_9ROSI</name>
<dbReference type="InterPro" id="IPR025836">
    <property type="entry name" value="Zn_knuckle_CX2CX4HX4C"/>
</dbReference>
<dbReference type="PROSITE" id="PS50158">
    <property type="entry name" value="ZF_CCHC"/>
    <property type="match status" value="1"/>
</dbReference>
<reference evidence="4 5" key="1">
    <citation type="journal article" date="2024" name="G3 (Bethesda)">
        <title>Genome assembly of Hibiscus sabdariffa L. provides insights into metabolisms of medicinal natural products.</title>
        <authorList>
            <person name="Kim T."/>
        </authorList>
    </citation>
    <scope>NUCLEOTIDE SEQUENCE [LARGE SCALE GENOMIC DNA]</scope>
    <source>
        <strain evidence="4">TK-2024</strain>
        <tissue evidence="4">Old leaves</tissue>
    </source>
</reference>
<evidence type="ECO:0000256" key="2">
    <source>
        <dbReference type="SAM" id="MobiDB-lite"/>
    </source>
</evidence>
<protein>
    <recommendedName>
        <fullName evidence="3">CCHC-type domain-containing protein</fullName>
    </recommendedName>
</protein>
<feature type="domain" description="CCHC-type" evidence="3">
    <location>
        <begin position="44"/>
        <end position="59"/>
    </location>
</feature>
<evidence type="ECO:0000313" key="5">
    <source>
        <dbReference type="Proteomes" id="UP001396334"/>
    </source>
</evidence>